<dbReference type="EMBL" id="GBRH01159260">
    <property type="protein sequence ID" value="JAE38636.1"/>
    <property type="molecule type" value="Transcribed_RNA"/>
</dbReference>
<reference evidence="2" key="1">
    <citation type="submission" date="2014-09" db="EMBL/GenBank/DDBJ databases">
        <authorList>
            <person name="Magalhaes I.L.F."/>
            <person name="Oliveira U."/>
            <person name="Santos F.R."/>
            <person name="Vidigal T.H.D.A."/>
            <person name="Brescovit A.D."/>
            <person name="Santos A.J."/>
        </authorList>
    </citation>
    <scope>NUCLEOTIDE SEQUENCE</scope>
    <source>
        <tissue evidence="2">Shoot tissue taken approximately 20 cm above the soil surface</tissue>
    </source>
</reference>
<sequence>MKMNRSSYSREGGPQHDTRPDRYP</sequence>
<organism evidence="2">
    <name type="scientific">Arundo donax</name>
    <name type="common">Giant reed</name>
    <name type="synonym">Donax arundinaceus</name>
    <dbReference type="NCBI Taxonomy" id="35708"/>
    <lineage>
        <taxon>Eukaryota</taxon>
        <taxon>Viridiplantae</taxon>
        <taxon>Streptophyta</taxon>
        <taxon>Embryophyta</taxon>
        <taxon>Tracheophyta</taxon>
        <taxon>Spermatophyta</taxon>
        <taxon>Magnoliopsida</taxon>
        <taxon>Liliopsida</taxon>
        <taxon>Poales</taxon>
        <taxon>Poaceae</taxon>
        <taxon>PACMAD clade</taxon>
        <taxon>Arundinoideae</taxon>
        <taxon>Arundineae</taxon>
        <taxon>Arundo</taxon>
    </lineage>
</organism>
<protein>
    <submittedName>
        <fullName evidence="2">Uncharacterized protein</fullName>
    </submittedName>
</protein>
<evidence type="ECO:0000256" key="1">
    <source>
        <dbReference type="SAM" id="MobiDB-lite"/>
    </source>
</evidence>
<accession>A0A0A9HUV7</accession>
<reference evidence="2" key="2">
    <citation type="journal article" date="2015" name="Data Brief">
        <title>Shoot transcriptome of the giant reed, Arundo donax.</title>
        <authorList>
            <person name="Barrero R.A."/>
            <person name="Guerrero F.D."/>
            <person name="Moolhuijzen P."/>
            <person name="Goolsby J.A."/>
            <person name="Tidwell J."/>
            <person name="Bellgard S.E."/>
            <person name="Bellgard M.I."/>
        </authorList>
    </citation>
    <scope>NUCLEOTIDE SEQUENCE</scope>
    <source>
        <tissue evidence="2">Shoot tissue taken approximately 20 cm above the soil surface</tissue>
    </source>
</reference>
<dbReference type="AlphaFoldDB" id="A0A0A9HUV7"/>
<feature type="region of interest" description="Disordered" evidence="1">
    <location>
        <begin position="1"/>
        <end position="24"/>
    </location>
</feature>
<name>A0A0A9HUV7_ARUDO</name>
<evidence type="ECO:0000313" key="2">
    <source>
        <dbReference type="EMBL" id="JAE38636.1"/>
    </source>
</evidence>
<feature type="compositionally biased region" description="Basic and acidic residues" evidence="1">
    <location>
        <begin position="13"/>
        <end position="24"/>
    </location>
</feature>
<proteinExistence type="predicted"/>